<dbReference type="AlphaFoldDB" id="A0A835QZP0"/>
<name>A0A835QZP0_VANPL</name>
<evidence type="ECO:0000313" key="3">
    <source>
        <dbReference type="Proteomes" id="UP000639772"/>
    </source>
</evidence>
<dbReference type="SMART" id="SM00710">
    <property type="entry name" value="PbH1"/>
    <property type="match status" value="4"/>
</dbReference>
<dbReference type="InterPro" id="IPR006626">
    <property type="entry name" value="PbH1"/>
</dbReference>
<evidence type="ECO:0000313" key="2">
    <source>
        <dbReference type="EMBL" id="KAG0482675.1"/>
    </source>
</evidence>
<dbReference type="InterPro" id="IPR024535">
    <property type="entry name" value="RHGA/B-epi-like_pectate_lyase"/>
</dbReference>
<dbReference type="PANTHER" id="PTHR33928">
    <property type="entry name" value="POLYGALACTURONASE QRT3"/>
    <property type="match status" value="1"/>
</dbReference>
<dbReference type="Pfam" id="PF12708">
    <property type="entry name" value="Pect-lyase_RHGA_epim"/>
    <property type="match status" value="1"/>
</dbReference>
<sequence length="581" mass="63402">MTARHRGCSLPLFPLLFPTTLFLFSTLAIATSQSVLRLSTLSDNHRRRLQAISEAHSSPLSAPSPHPPFFITVKSRIYHVTDYGADPTGKTDSTAAISQAIADAFTPFSSHRLMSGIPDLGGAEVHLDGGTYLISLPLCLPSSGGGNIKIHGGTLRASDDFPTDRYVIELRSKSNDFDYEYVYLAGLMVDSNFRGGGIAVVDSLRTIIDGCYVVHFATDGIWVKNGHETIIRSSYLGQHITAGGNRNEKHFSGTGIRLEANDNTISNVVIFSAATGIVVAGQANTIDGVHCYNKATAFGGTGIYVKTPGLTQNRIVNCYLDYTGIVAEDPVQFLVSGSFFLGDANVVLRSVHGVIRGVQIVDNMFSGRGTGVGIVWLDETRGPFTAVDQVVVERNTVDHMRLKSTTSRASVEGTGTTWTVDFRPVLLFPNRIDHVQYSLSTVAEFAGHALRNISGNRVVIESDRAVTGDKDNRSLETWVFEQERMKKAFVVMVIVEVNHPNSAPKHNKNLQDTGLSQLFKVSTMILTDGVECYLCMQKNEKTHSKLPEHIETISYNGEKNMVTTLGPFGPQKEKEKLLCKA</sequence>
<dbReference type="SUPFAM" id="SSF51126">
    <property type="entry name" value="Pectin lyase-like"/>
    <property type="match status" value="1"/>
</dbReference>
<dbReference type="EMBL" id="JADCNM010000005">
    <property type="protein sequence ID" value="KAG0482675.1"/>
    <property type="molecule type" value="Genomic_DNA"/>
</dbReference>
<dbReference type="GO" id="GO:0004650">
    <property type="term" value="F:polygalacturonase activity"/>
    <property type="evidence" value="ECO:0007669"/>
    <property type="project" value="InterPro"/>
</dbReference>
<evidence type="ECO:0000259" key="1">
    <source>
        <dbReference type="Pfam" id="PF12708"/>
    </source>
</evidence>
<protein>
    <recommendedName>
        <fullName evidence="1">Rhamnogalacturonase A/B/Epimerase-like pectate lyase domain-containing protein</fullName>
    </recommendedName>
</protein>
<reference evidence="2 3" key="1">
    <citation type="journal article" date="2020" name="Nat. Food">
        <title>A phased Vanilla planifolia genome enables genetic improvement of flavour and production.</title>
        <authorList>
            <person name="Hasing T."/>
            <person name="Tang H."/>
            <person name="Brym M."/>
            <person name="Khazi F."/>
            <person name="Huang T."/>
            <person name="Chambers A.H."/>
        </authorList>
    </citation>
    <scope>NUCLEOTIDE SEQUENCE [LARGE SCALE GENOMIC DNA]</scope>
    <source>
        <tissue evidence="2">Leaf</tissue>
    </source>
</reference>
<comment type="caution">
    <text evidence="2">The sequence shown here is derived from an EMBL/GenBank/DDBJ whole genome shotgun (WGS) entry which is preliminary data.</text>
</comment>
<feature type="domain" description="Rhamnogalacturonase A/B/Epimerase-like pectate lyase" evidence="1">
    <location>
        <begin position="79"/>
        <end position="293"/>
    </location>
</feature>
<dbReference type="Gene3D" id="2.160.20.10">
    <property type="entry name" value="Single-stranded right-handed beta-helix, Pectin lyase-like"/>
    <property type="match status" value="1"/>
</dbReference>
<dbReference type="InterPro" id="IPR012334">
    <property type="entry name" value="Pectin_lyas_fold"/>
</dbReference>
<gene>
    <name evidence="2" type="ORF">HPP92_010759</name>
</gene>
<dbReference type="PANTHER" id="PTHR33928:SF7">
    <property type="entry name" value="POLYGALACTURONASE QRT3"/>
    <property type="match status" value="1"/>
</dbReference>
<dbReference type="InterPro" id="IPR039279">
    <property type="entry name" value="QRT3-like"/>
</dbReference>
<accession>A0A835QZP0</accession>
<dbReference type="OrthoDB" id="1046782at2759"/>
<dbReference type="InterPro" id="IPR011050">
    <property type="entry name" value="Pectin_lyase_fold/virulence"/>
</dbReference>
<organism evidence="2 3">
    <name type="scientific">Vanilla planifolia</name>
    <name type="common">Vanilla</name>
    <dbReference type="NCBI Taxonomy" id="51239"/>
    <lineage>
        <taxon>Eukaryota</taxon>
        <taxon>Viridiplantae</taxon>
        <taxon>Streptophyta</taxon>
        <taxon>Embryophyta</taxon>
        <taxon>Tracheophyta</taxon>
        <taxon>Spermatophyta</taxon>
        <taxon>Magnoliopsida</taxon>
        <taxon>Liliopsida</taxon>
        <taxon>Asparagales</taxon>
        <taxon>Orchidaceae</taxon>
        <taxon>Vanilloideae</taxon>
        <taxon>Vanilleae</taxon>
        <taxon>Vanilla</taxon>
    </lineage>
</organism>
<dbReference type="Proteomes" id="UP000639772">
    <property type="component" value="Unassembled WGS sequence"/>
</dbReference>
<proteinExistence type="predicted"/>